<dbReference type="InterPro" id="IPR008422">
    <property type="entry name" value="KN_HD"/>
</dbReference>
<dbReference type="InterPro" id="IPR001356">
    <property type="entry name" value="HD"/>
</dbReference>
<evidence type="ECO:0000256" key="5">
    <source>
        <dbReference type="PROSITE-ProRule" id="PRU00108"/>
    </source>
</evidence>
<reference evidence="8 9" key="1">
    <citation type="submission" date="2021-04" db="EMBL/GenBank/DDBJ databases">
        <authorList>
            <person name="Bliznina A."/>
        </authorList>
    </citation>
    <scope>NUCLEOTIDE SEQUENCE [LARGE SCALE GENOMIC DNA]</scope>
</reference>
<dbReference type="EMBL" id="OU015567">
    <property type="protein sequence ID" value="CAG5113024.1"/>
    <property type="molecule type" value="Genomic_DNA"/>
</dbReference>
<comment type="subcellular location">
    <subcellularLocation>
        <location evidence="5">Nucleus</location>
    </subcellularLocation>
</comment>
<dbReference type="Pfam" id="PF16493">
    <property type="entry name" value="Meis_PKNOX_N"/>
    <property type="match status" value="1"/>
</dbReference>
<evidence type="ECO:0000313" key="9">
    <source>
        <dbReference type="Proteomes" id="UP001158576"/>
    </source>
</evidence>
<evidence type="ECO:0000313" key="8">
    <source>
        <dbReference type="EMBL" id="CAG5113024.1"/>
    </source>
</evidence>
<evidence type="ECO:0000256" key="2">
    <source>
        <dbReference type="ARBA" id="ARBA00023125"/>
    </source>
</evidence>
<organism evidence="8 9">
    <name type="scientific">Oikopleura dioica</name>
    <name type="common">Tunicate</name>
    <dbReference type="NCBI Taxonomy" id="34765"/>
    <lineage>
        <taxon>Eukaryota</taxon>
        <taxon>Metazoa</taxon>
        <taxon>Chordata</taxon>
        <taxon>Tunicata</taxon>
        <taxon>Appendicularia</taxon>
        <taxon>Copelata</taxon>
        <taxon>Oikopleuridae</taxon>
        <taxon>Oikopleura</taxon>
    </lineage>
</organism>
<feature type="DNA-binding region" description="Homeobox" evidence="5">
    <location>
        <begin position="259"/>
        <end position="321"/>
    </location>
</feature>
<evidence type="ECO:0000256" key="1">
    <source>
        <dbReference type="ARBA" id="ARBA00009661"/>
    </source>
</evidence>
<dbReference type="PROSITE" id="PS50071">
    <property type="entry name" value="HOMEOBOX_2"/>
    <property type="match status" value="1"/>
</dbReference>
<evidence type="ECO:0000256" key="4">
    <source>
        <dbReference type="ARBA" id="ARBA00023242"/>
    </source>
</evidence>
<name>A0ABN7T5Z2_OIKDI</name>
<comment type="similarity">
    <text evidence="1">Belongs to the TALE/MEIS homeobox family.</text>
</comment>
<dbReference type="SMART" id="SM00389">
    <property type="entry name" value="HOX"/>
    <property type="match status" value="1"/>
</dbReference>
<keyword evidence="3 5" id="KW-0371">Homeobox</keyword>
<gene>
    <name evidence="8" type="ORF">OKIOD_LOCUS15940</name>
</gene>
<dbReference type="InterPro" id="IPR050224">
    <property type="entry name" value="TALE_homeobox"/>
</dbReference>
<keyword evidence="4 5" id="KW-0539">Nucleus</keyword>
<protein>
    <submittedName>
        <fullName evidence="8">Oidioi.mRNA.OKI2018_I69.chr2.g7175.t1.cds</fullName>
    </submittedName>
</protein>
<feature type="domain" description="Homeobox" evidence="7">
    <location>
        <begin position="257"/>
        <end position="320"/>
    </location>
</feature>
<feature type="region of interest" description="Disordered" evidence="6">
    <location>
        <begin position="1"/>
        <end position="37"/>
    </location>
</feature>
<dbReference type="InterPro" id="IPR032453">
    <property type="entry name" value="PKNOX/Meis_N"/>
</dbReference>
<dbReference type="CDD" id="cd00086">
    <property type="entry name" value="homeodomain"/>
    <property type="match status" value="1"/>
</dbReference>
<keyword evidence="2 5" id="KW-0238">DNA-binding</keyword>
<dbReference type="Proteomes" id="UP001158576">
    <property type="component" value="Chromosome 2"/>
</dbReference>
<dbReference type="InterPro" id="IPR009057">
    <property type="entry name" value="Homeodomain-like_sf"/>
</dbReference>
<evidence type="ECO:0000256" key="3">
    <source>
        <dbReference type="ARBA" id="ARBA00023155"/>
    </source>
</evidence>
<dbReference type="SUPFAM" id="SSF46689">
    <property type="entry name" value="Homeodomain-like"/>
    <property type="match status" value="1"/>
</dbReference>
<keyword evidence="9" id="KW-1185">Reference proteome</keyword>
<feature type="compositionally biased region" description="Polar residues" evidence="6">
    <location>
        <begin position="206"/>
        <end position="227"/>
    </location>
</feature>
<dbReference type="Pfam" id="PF05920">
    <property type="entry name" value="Homeobox_KN"/>
    <property type="match status" value="1"/>
</dbReference>
<dbReference type="PANTHER" id="PTHR11850">
    <property type="entry name" value="HOMEOBOX PROTEIN TRANSCRIPTION FACTORS"/>
    <property type="match status" value="1"/>
</dbReference>
<feature type="region of interest" description="Disordered" evidence="6">
    <location>
        <begin position="206"/>
        <end position="266"/>
    </location>
</feature>
<proteinExistence type="inferred from homology"/>
<evidence type="ECO:0000256" key="6">
    <source>
        <dbReference type="SAM" id="MobiDB-lite"/>
    </source>
</evidence>
<dbReference type="Gene3D" id="1.10.10.60">
    <property type="entry name" value="Homeodomain-like"/>
    <property type="match status" value="1"/>
</dbReference>
<evidence type="ECO:0000259" key="7">
    <source>
        <dbReference type="PROSITE" id="PS50071"/>
    </source>
</evidence>
<sequence>MTDLNLGTFSGTEFAQNCENPTQPAQNAPQSEAQQEQLKLDKDRIYKHPIFPLLQQIFHKCELASNSARDKTSGDLTSAESFNDDIAHFAKQIEDGHQEKPSINMDDELDQLMILSIQVLRYHLLEMDKVHELCNNFTDRYIECLKGKMPMDAVIEDRESPKPEDSPENHRVSHAAANPSLMMNLHQPQLGQMGHQKSELRDNTDMSQNHSMLSNTSALGSTRSSVSAMPPYDPMGLNEQGPSSNESGGGDSDSEGRKSNKKRGLFPKQATNILRAWLFQNLTHPYPSEEQKKHLSQQTGLTILQVNNWFINARRRIVQPMIDQSNRAVSATMPYADPRVMGTFAVSQIDSQQQQAAAAAMLSHGFPGSSMLPGGGSLPISSSASSLRPDQLYSGFNPISANLGFPSLPVTTTHSSLSPTDLHMLSHC</sequence>
<accession>A0ABN7T5Z2</accession>